<protein>
    <submittedName>
        <fullName evidence="1">Type II toxin-antitoxin system RelE/ParE family toxin</fullName>
    </submittedName>
</protein>
<dbReference type="InterPro" id="IPR035093">
    <property type="entry name" value="RelE/ParE_toxin_dom_sf"/>
</dbReference>
<dbReference type="Gene3D" id="3.30.2310.20">
    <property type="entry name" value="RelE-like"/>
    <property type="match status" value="1"/>
</dbReference>
<name>A0A9D9DAE9_9BACL</name>
<sequence length="120" mass="14140">MDYEYINQSAKRKYESEKSMQKEYGKAIAEGMNKFLQAVYSAKNAYDIKSLPTFFMEHLKGNLKEYYSVSLDKKKSKWRLMIQMLDENNRGITPTSNENLFLKSVTKIRIGKLSEHYAEF</sequence>
<dbReference type="EMBL" id="JADING010000093">
    <property type="protein sequence ID" value="MBO8414481.1"/>
    <property type="molecule type" value="Genomic_DNA"/>
</dbReference>
<gene>
    <name evidence="1" type="ORF">IAC78_03305</name>
</gene>
<dbReference type="AlphaFoldDB" id="A0A9D9DAE9"/>
<accession>A0A9D9DAE9</accession>
<evidence type="ECO:0000313" key="1">
    <source>
        <dbReference type="EMBL" id="MBO8414481.1"/>
    </source>
</evidence>
<comment type="caution">
    <text evidence="1">The sequence shown here is derived from an EMBL/GenBank/DDBJ whole genome shotgun (WGS) entry which is preliminary data.</text>
</comment>
<evidence type="ECO:0000313" key="2">
    <source>
        <dbReference type="Proteomes" id="UP000823629"/>
    </source>
</evidence>
<organism evidence="1 2">
    <name type="scientific">Candidatus Scatoplasma merdavium</name>
    <dbReference type="NCBI Taxonomy" id="2840932"/>
    <lineage>
        <taxon>Bacteria</taxon>
        <taxon>Bacillati</taxon>
        <taxon>Bacillota</taxon>
        <taxon>Bacilli</taxon>
        <taxon>Bacillales</taxon>
        <taxon>Candidatus Scatoplasma</taxon>
    </lineage>
</organism>
<proteinExistence type="predicted"/>
<dbReference type="Proteomes" id="UP000823629">
    <property type="component" value="Unassembled WGS sequence"/>
</dbReference>
<reference evidence="1" key="2">
    <citation type="journal article" date="2021" name="PeerJ">
        <title>Extensive microbial diversity within the chicken gut microbiome revealed by metagenomics and culture.</title>
        <authorList>
            <person name="Gilroy R."/>
            <person name="Ravi A."/>
            <person name="Getino M."/>
            <person name="Pursley I."/>
            <person name="Horton D.L."/>
            <person name="Alikhan N.F."/>
            <person name="Baker D."/>
            <person name="Gharbi K."/>
            <person name="Hall N."/>
            <person name="Watson M."/>
            <person name="Adriaenssens E.M."/>
            <person name="Foster-Nyarko E."/>
            <person name="Jarju S."/>
            <person name="Secka A."/>
            <person name="Antonio M."/>
            <person name="Oren A."/>
            <person name="Chaudhuri R.R."/>
            <person name="La Ragione R."/>
            <person name="Hildebrand F."/>
            <person name="Pallen M.J."/>
        </authorList>
    </citation>
    <scope>NUCLEOTIDE SEQUENCE</scope>
    <source>
        <strain evidence="1">1748</strain>
    </source>
</reference>
<reference evidence="1" key="1">
    <citation type="submission" date="2020-10" db="EMBL/GenBank/DDBJ databases">
        <authorList>
            <person name="Gilroy R."/>
        </authorList>
    </citation>
    <scope>NUCLEOTIDE SEQUENCE</scope>
    <source>
        <strain evidence="1">1748</strain>
    </source>
</reference>